<name>A0A397FA94_APHAT</name>
<evidence type="ECO:0000313" key="2">
    <source>
        <dbReference type="Proteomes" id="UP000266196"/>
    </source>
</evidence>
<accession>A0A397FA94</accession>
<proteinExistence type="predicted"/>
<reference evidence="1 2" key="1">
    <citation type="submission" date="2018-08" db="EMBL/GenBank/DDBJ databases">
        <title>Aphanomyces genome sequencing and annotation.</title>
        <authorList>
            <person name="Minardi D."/>
            <person name="Oidtmann B."/>
            <person name="Van Der Giezen M."/>
            <person name="Studholme D.J."/>
        </authorList>
    </citation>
    <scope>NUCLEOTIDE SEQUENCE [LARGE SCALE GENOMIC DNA]</scope>
    <source>
        <strain evidence="1 2">197901</strain>
    </source>
</reference>
<dbReference type="EMBL" id="QUTE01008694">
    <property type="protein sequence ID" value="RHZ23229.1"/>
    <property type="molecule type" value="Genomic_DNA"/>
</dbReference>
<comment type="caution">
    <text evidence="1">The sequence shown here is derived from an EMBL/GenBank/DDBJ whole genome shotgun (WGS) entry which is preliminary data.</text>
</comment>
<sequence length="177" mass="20635">MTTPHVERERALSIHDEEDIDHDKVDALDMVHMHEIPEDHHEDHQKFAYLQSIYNKAKERKLSLADEHEREGDPYVEQPNFQRINFTAGDDEHDPEAAEVCDGILKCLALRDKWIQSNAIVIPDEDSDNTMPLTPGRTKFRHRDDLPYDIFSTKVIMLHSNYLSNHGARRRAERITA</sequence>
<gene>
    <name evidence="1" type="ORF">DYB31_008010</name>
</gene>
<organism evidence="1 2">
    <name type="scientific">Aphanomyces astaci</name>
    <name type="common">Crayfish plague agent</name>
    <dbReference type="NCBI Taxonomy" id="112090"/>
    <lineage>
        <taxon>Eukaryota</taxon>
        <taxon>Sar</taxon>
        <taxon>Stramenopiles</taxon>
        <taxon>Oomycota</taxon>
        <taxon>Saprolegniomycetes</taxon>
        <taxon>Saprolegniales</taxon>
        <taxon>Verrucalvaceae</taxon>
        <taxon>Aphanomyces</taxon>
    </lineage>
</organism>
<dbReference type="VEuPathDB" id="FungiDB:H257_14910"/>
<dbReference type="Proteomes" id="UP000266196">
    <property type="component" value="Unassembled WGS sequence"/>
</dbReference>
<dbReference type="AlphaFoldDB" id="A0A397FA94"/>
<evidence type="ECO:0000313" key="1">
    <source>
        <dbReference type="EMBL" id="RHZ23229.1"/>
    </source>
</evidence>
<protein>
    <submittedName>
        <fullName evidence="1">Uncharacterized protein</fullName>
    </submittedName>
</protein>